<feature type="region of interest" description="Disordered" evidence="1">
    <location>
        <begin position="7"/>
        <end position="26"/>
    </location>
</feature>
<accession>A0A4S8LC91</accession>
<proteinExistence type="predicted"/>
<sequence>MYSEVFADATSATATVPTSMPTPTSPNWNRRTASFQLIVVSNPRQHQLSCSSIQRSSPSIRIFRHLFLEPDLRKVDFDIIKDLVEAAEKYCVIRQWGFQCTNEGNQFLSMVFTRYSSQRQHKPLMSENTSLSIPLKSYAIRHNHAESINEKAEGTLEFPPTRCCRVPSEVFSALHFASIDCQNPAVEVCLRYGRIRPVQGGQCLTGPDKTWHKNLGLWFRQDQFLPELFKLLVVVALTSCKFSAFEPVSRTNTCLSPSSNKRLATLNPL</sequence>
<evidence type="ECO:0000313" key="3">
    <source>
        <dbReference type="Proteomes" id="UP000297245"/>
    </source>
</evidence>
<protein>
    <submittedName>
        <fullName evidence="2">Uncharacterized protein</fullName>
    </submittedName>
</protein>
<keyword evidence="3" id="KW-1185">Reference proteome</keyword>
<dbReference type="AlphaFoldDB" id="A0A4S8LC91"/>
<organism evidence="2 3">
    <name type="scientific">Dendrothele bispora (strain CBS 962.96)</name>
    <dbReference type="NCBI Taxonomy" id="1314807"/>
    <lineage>
        <taxon>Eukaryota</taxon>
        <taxon>Fungi</taxon>
        <taxon>Dikarya</taxon>
        <taxon>Basidiomycota</taxon>
        <taxon>Agaricomycotina</taxon>
        <taxon>Agaricomycetes</taxon>
        <taxon>Agaricomycetidae</taxon>
        <taxon>Agaricales</taxon>
        <taxon>Agaricales incertae sedis</taxon>
        <taxon>Dendrothele</taxon>
    </lineage>
</organism>
<evidence type="ECO:0000313" key="2">
    <source>
        <dbReference type="EMBL" id="THU86507.1"/>
    </source>
</evidence>
<dbReference type="EMBL" id="ML179494">
    <property type="protein sequence ID" value="THU86507.1"/>
    <property type="molecule type" value="Genomic_DNA"/>
</dbReference>
<evidence type="ECO:0000256" key="1">
    <source>
        <dbReference type="SAM" id="MobiDB-lite"/>
    </source>
</evidence>
<reference evidence="2 3" key="1">
    <citation type="journal article" date="2019" name="Nat. Ecol. Evol.">
        <title>Megaphylogeny resolves global patterns of mushroom evolution.</title>
        <authorList>
            <person name="Varga T."/>
            <person name="Krizsan K."/>
            <person name="Foldi C."/>
            <person name="Dima B."/>
            <person name="Sanchez-Garcia M."/>
            <person name="Sanchez-Ramirez S."/>
            <person name="Szollosi G.J."/>
            <person name="Szarkandi J.G."/>
            <person name="Papp V."/>
            <person name="Albert L."/>
            <person name="Andreopoulos W."/>
            <person name="Angelini C."/>
            <person name="Antonin V."/>
            <person name="Barry K.W."/>
            <person name="Bougher N.L."/>
            <person name="Buchanan P."/>
            <person name="Buyck B."/>
            <person name="Bense V."/>
            <person name="Catcheside P."/>
            <person name="Chovatia M."/>
            <person name="Cooper J."/>
            <person name="Damon W."/>
            <person name="Desjardin D."/>
            <person name="Finy P."/>
            <person name="Geml J."/>
            <person name="Haridas S."/>
            <person name="Hughes K."/>
            <person name="Justo A."/>
            <person name="Karasinski D."/>
            <person name="Kautmanova I."/>
            <person name="Kiss B."/>
            <person name="Kocsube S."/>
            <person name="Kotiranta H."/>
            <person name="LaButti K.M."/>
            <person name="Lechner B.E."/>
            <person name="Liimatainen K."/>
            <person name="Lipzen A."/>
            <person name="Lukacs Z."/>
            <person name="Mihaltcheva S."/>
            <person name="Morgado L.N."/>
            <person name="Niskanen T."/>
            <person name="Noordeloos M.E."/>
            <person name="Ohm R.A."/>
            <person name="Ortiz-Santana B."/>
            <person name="Ovrebo C."/>
            <person name="Racz N."/>
            <person name="Riley R."/>
            <person name="Savchenko A."/>
            <person name="Shiryaev A."/>
            <person name="Soop K."/>
            <person name="Spirin V."/>
            <person name="Szebenyi C."/>
            <person name="Tomsovsky M."/>
            <person name="Tulloss R.E."/>
            <person name="Uehling J."/>
            <person name="Grigoriev I.V."/>
            <person name="Vagvolgyi C."/>
            <person name="Papp T."/>
            <person name="Martin F.M."/>
            <person name="Miettinen O."/>
            <person name="Hibbett D.S."/>
            <person name="Nagy L.G."/>
        </authorList>
    </citation>
    <scope>NUCLEOTIDE SEQUENCE [LARGE SCALE GENOMIC DNA]</scope>
    <source>
        <strain evidence="2 3">CBS 962.96</strain>
    </source>
</reference>
<dbReference type="OrthoDB" id="3184970at2759"/>
<dbReference type="Proteomes" id="UP000297245">
    <property type="component" value="Unassembled WGS sequence"/>
</dbReference>
<gene>
    <name evidence="2" type="ORF">K435DRAFT_868221</name>
</gene>
<name>A0A4S8LC91_DENBC</name>
<feature type="compositionally biased region" description="Low complexity" evidence="1">
    <location>
        <begin position="9"/>
        <end position="26"/>
    </location>
</feature>